<proteinExistence type="inferred from homology"/>
<keyword evidence="3" id="KW-0597">Phosphoprotein</keyword>
<dbReference type="AlphaFoldDB" id="A0AAD5STW5"/>
<sequence>MQGLAAYIERTVPNAKERGFVVGHDHRYNSEIFARLTAGVFLTFGFKVYFYTTLVHTPMVPFAIKYLGLSGGVMVTASHNPKQDNGYKVYWENGCQIIPPHDINIAAEIKARNNTTTTWSTTLVDTHLLSITSQTELLKAAYISTITANLLTTPRDRLAATTLRYIYTPMHGVGLAPVTCALERFGLPNAIPVPSQAQPDPSFPTVVFPNPEEKGALDLARSLADRLGVSLVLANDPDADRFAVAEKNRHGEWFVFTGDQIGSILAYAVVLRARAAANATPLKVAMVNSAVSSKMLRSICAAEGFRYAETLTGFKWMSNRVVEFKNEGYDTFFAYEEAIGFMTHECVLDKDGVTALASFVELAILQHERGATMFDLLEELYATYGFHASDNYYFICHDPTIITKIFEQIRFGEKDSDGAVVDHTNFKRESDGVVFKYPLTVAGFPVTYIRDLTAGFEMLDIPAFIQKSGTGLVSLKRGEYEPTLPVSASSEMITFELANECVFTLRTSGTEPKIKYYIEKRGSDRQTVHEHLKAVVKAVGSELFEAAKNNLQ</sequence>
<evidence type="ECO:0000256" key="6">
    <source>
        <dbReference type="ARBA" id="ARBA00023235"/>
    </source>
</evidence>
<feature type="domain" description="Alpha-D-phosphohexomutase alpha/beta/alpha" evidence="10">
    <location>
        <begin position="258"/>
        <end position="384"/>
    </location>
</feature>
<evidence type="ECO:0000313" key="12">
    <source>
        <dbReference type="Proteomes" id="UP001211907"/>
    </source>
</evidence>
<reference evidence="11" key="1">
    <citation type="submission" date="2020-05" db="EMBL/GenBank/DDBJ databases">
        <title>Phylogenomic resolution of chytrid fungi.</title>
        <authorList>
            <person name="Stajich J.E."/>
            <person name="Amses K."/>
            <person name="Simmons R."/>
            <person name="Seto K."/>
            <person name="Myers J."/>
            <person name="Bonds A."/>
            <person name="Quandt C.A."/>
            <person name="Barry K."/>
            <person name="Liu P."/>
            <person name="Grigoriev I."/>
            <person name="Longcore J.E."/>
            <person name="James T.Y."/>
        </authorList>
    </citation>
    <scope>NUCLEOTIDE SEQUENCE</scope>
    <source>
        <strain evidence="11">JEL0513</strain>
    </source>
</reference>
<keyword evidence="12" id="KW-1185">Reference proteome</keyword>
<dbReference type="GO" id="GO:0000287">
    <property type="term" value="F:magnesium ion binding"/>
    <property type="evidence" value="ECO:0007669"/>
    <property type="project" value="InterPro"/>
</dbReference>
<dbReference type="GO" id="GO:0005975">
    <property type="term" value="P:carbohydrate metabolic process"/>
    <property type="evidence" value="ECO:0007669"/>
    <property type="project" value="InterPro"/>
</dbReference>
<evidence type="ECO:0000259" key="8">
    <source>
        <dbReference type="Pfam" id="PF02878"/>
    </source>
</evidence>
<keyword evidence="6" id="KW-0413">Isomerase</keyword>
<dbReference type="InterPro" id="IPR016055">
    <property type="entry name" value="A-D-PHexomutase_a/b/a-I/II/III"/>
</dbReference>
<dbReference type="Pfam" id="PF02878">
    <property type="entry name" value="PGM_PMM_I"/>
    <property type="match status" value="1"/>
</dbReference>
<evidence type="ECO:0000256" key="7">
    <source>
        <dbReference type="RuleBase" id="RU004326"/>
    </source>
</evidence>
<comment type="cofactor">
    <cofactor evidence="1">
        <name>Mg(2+)</name>
        <dbReference type="ChEBI" id="CHEBI:18420"/>
    </cofactor>
</comment>
<dbReference type="InterPro" id="IPR005844">
    <property type="entry name" value="A-D-PHexomutase_a/b/a-I"/>
</dbReference>
<keyword evidence="5 7" id="KW-0460">Magnesium</keyword>
<dbReference type="Gene3D" id="3.40.120.10">
    <property type="entry name" value="Alpha-D-Glucose-1,6-Bisphosphate, subunit A, domain 3"/>
    <property type="match status" value="3"/>
</dbReference>
<dbReference type="GO" id="GO:0005634">
    <property type="term" value="C:nucleus"/>
    <property type="evidence" value="ECO:0007669"/>
    <property type="project" value="TreeGrafter"/>
</dbReference>
<evidence type="ECO:0000256" key="5">
    <source>
        <dbReference type="ARBA" id="ARBA00022842"/>
    </source>
</evidence>
<dbReference type="SUPFAM" id="SSF53738">
    <property type="entry name" value="Phosphoglucomutase, first 3 domains"/>
    <property type="match status" value="3"/>
</dbReference>
<feature type="domain" description="Alpha-D-phosphohexomutase alpha/beta/alpha" evidence="8">
    <location>
        <begin position="2"/>
        <end position="113"/>
    </location>
</feature>
<dbReference type="Gene3D" id="3.30.310.50">
    <property type="entry name" value="Alpha-D-phosphohexomutase, C-terminal domain"/>
    <property type="match status" value="1"/>
</dbReference>
<keyword evidence="4 7" id="KW-0479">Metal-binding</keyword>
<gene>
    <name evidence="11" type="primary">PGM3</name>
    <name evidence="11" type="ORF">HK100_005701</name>
</gene>
<organism evidence="11 12">
    <name type="scientific">Physocladia obscura</name>
    <dbReference type="NCBI Taxonomy" id="109957"/>
    <lineage>
        <taxon>Eukaryota</taxon>
        <taxon>Fungi</taxon>
        <taxon>Fungi incertae sedis</taxon>
        <taxon>Chytridiomycota</taxon>
        <taxon>Chytridiomycota incertae sedis</taxon>
        <taxon>Chytridiomycetes</taxon>
        <taxon>Chytridiales</taxon>
        <taxon>Chytriomycetaceae</taxon>
        <taxon>Physocladia</taxon>
    </lineage>
</organism>
<dbReference type="InterPro" id="IPR016066">
    <property type="entry name" value="A-D-PHexomutase_CS"/>
</dbReference>
<evidence type="ECO:0000313" key="11">
    <source>
        <dbReference type="EMBL" id="KAJ3095895.1"/>
    </source>
</evidence>
<evidence type="ECO:0000256" key="2">
    <source>
        <dbReference type="ARBA" id="ARBA00010231"/>
    </source>
</evidence>
<dbReference type="InterPro" id="IPR005846">
    <property type="entry name" value="A-D-PHexomutase_a/b/a-III"/>
</dbReference>
<comment type="caution">
    <text evidence="11">The sequence shown here is derived from an EMBL/GenBank/DDBJ whole genome shotgun (WGS) entry which is preliminary data.</text>
</comment>
<dbReference type="InterPro" id="IPR036900">
    <property type="entry name" value="A-D-PHexomutase_C_sf"/>
</dbReference>
<evidence type="ECO:0000256" key="3">
    <source>
        <dbReference type="ARBA" id="ARBA00022553"/>
    </source>
</evidence>
<dbReference type="PANTHER" id="PTHR45745">
    <property type="entry name" value="PHOSPHOMANNOMUTASE 45A"/>
    <property type="match status" value="1"/>
</dbReference>
<protein>
    <submittedName>
        <fullName evidence="11">Phosphoglucomutase-3</fullName>
    </submittedName>
</protein>
<evidence type="ECO:0000259" key="9">
    <source>
        <dbReference type="Pfam" id="PF02879"/>
    </source>
</evidence>
<feature type="domain" description="Alpha-D-phosphohexomutase alpha/beta/alpha" evidence="9">
    <location>
        <begin position="141"/>
        <end position="248"/>
    </location>
</feature>
<dbReference type="Proteomes" id="UP001211907">
    <property type="component" value="Unassembled WGS sequence"/>
</dbReference>
<dbReference type="GO" id="GO:0008973">
    <property type="term" value="F:phosphopentomutase activity"/>
    <property type="evidence" value="ECO:0007669"/>
    <property type="project" value="TreeGrafter"/>
</dbReference>
<evidence type="ECO:0000256" key="4">
    <source>
        <dbReference type="ARBA" id="ARBA00022723"/>
    </source>
</evidence>
<name>A0AAD5STW5_9FUNG</name>
<dbReference type="PANTHER" id="PTHR45745:SF1">
    <property type="entry name" value="PHOSPHOGLUCOMUTASE 2B-RELATED"/>
    <property type="match status" value="1"/>
</dbReference>
<dbReference type="CDD" id="cd05799">
    <property type="entry name" value="PGM2"/>
    <property type="match status" value="1"/>
</dbReference>
<dbReference type="EMBL" id="JADGJH010002653">
    <property type="protein sequence ID" value="KAJ3095895.1"/>
    <property type="molecule type" value="Genomic_DNA"/>
</dbReference>
<dbReference type="SUPFAM" id="SSF55957">
    <property type="entry name" value="Phosphoglucomutase, C-terminal domain"/>
    <property type="match status" value="1"/>
</dbReference>
<dbReference type="Pfam" id="PF02880">
    <property type="entry name" value="PGM_PMM_III"/>
    <property type="match status" value="1"/>
</dbReference>
<dbReference type="PROSITE" id="PS00710">
    <property type="entry name" value="PGM_PMM"/>
    <property type="match status" value="1"/>
</dbReference>
<evidence type="ECO:0000256" key="1">
    <source>
        <dbReference type="ARBA" id="ARBA00001946"/>
    </source>
</evidence>
<comment type="similarity">
    <text evidence="2 7">Belongs to the phosphohexose mutase family.</text>
</comment>
<accession>A0AAD5STW5</accession>
<evidence type="ECO:0000259" key="10">
    <source>
        <dbReference type="Pfam" id="PF02880"/>
    </source>
</evidence>
<dbReference type="GO" id="GO:0006166">
    <property type="term" value="P:purine ribonucleoside salvage"/>
    <property type="evidence" value="ECO:0007669"/>
    <property type="project" value="TreeGrafter"/>
</dbReference>
<dbReference type="Pfam" id="PF02879">
    <property type="entry name" value="PGM_PMM_II"/>
    <property type="match status" value="1"/>
</dbReference>
<dbReference type="InterPro" id="IPR005845">
    <property type="entry name" value="A-D-PHexomutase_a/b/a-II"/>
</dbReference>